<gene>
    <name evidence="7" type="ORF">LQG66_27505</name>
</gene>
<dbReference type="InterPro" id="IPR058240">
    <property type="entry name" value="rSAM_sf"/>
</dbReference>
<dbReference type="SFLD" id="SFLDS00029">
    <property type="entry name" value="Radical_SAM"/>
    <property type="match status" value="1"/>
</dbReference>
<evidence type="ECO:0000256" key="1">
    <source>
        <dbReference type="ARBA" id="ARBA00001966"/>
    </source>
</evidence>
<dbReference type="InterPro" id="IPR013785">
    <property type="entry name" value="Aldolase_TIM"/>
</dbReference>
<accession>A0ABY3R889</accession>
<dbReference type="Pfam" id="PF04055">
    <property type="entry name" value="Radical_SAM"/>
    <property type="match status" value="1"/>
</dbReference>
<protein>
    <submittedName>
        <fullName evidence="7">Radical SAM protein</fullName>
    </submittedName>
</protein>
<keyword evidence="2" id="KW-0949">S-adenosyl-L-methionine</keyword>
<dbReference type="EMBL" id="CP088156">
    <property type="protein sequence ID" value="UFZ02973.1"/>
    <property type="molecule type" value="Genomic_DNA"/>
</dbReference>
<keyword evidence="5" id="KW-0411">Iron-sulfur</keyword>
<name>A0ABY3R889_9BRAD</name>
<proteinExistence type="predicted"/>
<keyword evidence="8" id="KW-1185">Reference proteome</keyword>
<evidence type="ECO:0000259" key="6">
    <source>
        <dbReference type="PROSITE" id="PS51918"/>
    </source>
</evidence>
<organism evidence="7 8">
    <name type="scientific">Bradyrhizobium ontarionense</name>
    <dbReference type="NCBI Taxonomy" id="2898149"/>
    <lineage>
        <taxon>Bacteria</taxon>
        <taxon>Pseudomonadati</taxon>
        <taxon>Pseudomonadota</taxon>
        <taxon>Alphaproteobacteria</taxon>
        <taxon>Hyphomicrobiales</taxon>
        <taxon>Nitrobacteraceae</taxon>
        <taxon>Bradyrhizobium</taxon>
    </lineage>
</organism>
<evidence type="ECO:0000313" key="7">
    <source>
        <dbReference type="EMBL" id="UFZ02973.1"/>
    </source>
</evidence>
<sequence>MYITDRCNLECEQCIYKPSISHFINEEIELGAALDLLSTFRDMGASKVTFLGGEPTIYGHSQGGQPLLDLIRGTRSLGYEYVRLDTNGQKTKRFLPELDFRKLDEIAFSLDGYSPETNDPLRGKETFLRAVDAMRHAISLGYRVTITCCVQKLFLQRDAEGILRLETMVRFAEALGVHQINFHDLFKVGIPMDTWTGNFAPEPADWLPVYNEISAKIRSNQFGISVRLPQCFVTKTEFARNPEFYGYCPVKLGERVMVHPNGTIRVCSNLICTGYGVARYYDRKIEWDRSPGNEIAGHDLNRSTPCTNRSRHRKYGDLVPTCFSFKPGQDEHVWKTKLQWDDMDRHHEAGVA</sequence>
<dbReference type="InterPro" id="IPR007197">
    <property type="entry name" value="rSAM"/>
</dbReference>
<evidence type="ECO:0000256" key="3">
    <source>
        <dbReference type="ARBA" id="ARBA00022723"/>
    </source>
</evidence>
<evidence type="ECO:0000256" key="5">
    <source>
        <dbReference type="ARBA" id="ARBA00023014"/>
    </source>
</evidence>
<dbReference type="RefSeq" id="WP_231318783.1">
    <property type="nucleotide sequence ID" value="NZ_CP088156.1"/>
</dbReference>
<dbReference type="SFLD" id="SFLDG01067">
    <property type="entry name" value="SPASM/twitch_domain_containing"/>
    <property type="match status" value="1"/>
</dbReference>
<dbReference type="PANTHER" id="PTHR11228:SF7">
    <property type="entry name" value="PQQA PEPTIDE CYCLASE"/>
    <property type="match status" value="1"/>
</dbReference>
<evidence type="ECO:0000256" key="4">
    <source>
        <dbReference type="ARBA" id="ARBA00023004"/>
    </source>
</evidence>
<dbReference type="Proteomes" id="UP001431010">
    <property type="component" value="Chromosome"/>
</dbReference>
<comment type="cofactor">
    <cofactor evidence="1">
        <name>[4Fe-4S] cluster</name>
        <dbReference type="ChEBI" id="CHEBI:49883"/>
    </cofactor>
</comment>
<keyword evidence="4" id="KW-0408">Iron</keyword>
<dbReference type="PROSITE" id="PS51918">
    <property type="entry name" value="RADICAL_SAM"/>
    <property type="match status" value="1"/>
</dbReference>
<evidence type="ECO:0000313" key="8">
    <source>
        <dbReference type="Proteomes" id="UP001431010"/>
    </source>
</evidence>
<keyword evidence="3" id="KW-0479">Metal-binding</keyword>
<dbReference type="Gene3D" id="3.20.20.70">
    <property type="entry name" value="Aldolase class I"/>
    <property type="match status" value="1"/>
</dbReference>
<evidence type="ECO:0000256" key="2">
    <source>
        <dbReference type="ARBA" id="ARBA00022691"/>
    </source>
</evidence>
<dbReference type="CDD" id="cd01335">
    <property type="entry name" value="Radical_SAM"/>
    <property type="match status" value="1"/>
</dbReference>
<dbReference type="InterPro" id="IPR050377">
    <property type="entry name" value="Radical_SAM_PqqE_MftC-like"/>
</dbReference>
<reference evidence="7" key="1">
    <citation type="journal article" date="2024" name="Antonie Van Leeuwenhoek">
        <title>Bradyrhizobium ontarionense sp. nov., a novel bacterial symbiont isolated from Aeschynomene indica (Indian jointvetch), harbours photosynthesis, nitrogen fixation and nitrous oxide (N2O) reductase genes.</title>
        <authorList>
            <person name="Bromfield E.S.P."/>
            <person name="Cloutier S."/>
        </authorList>
    </citation>
    <scope>NUCLEOTIDE SEQUENCE</scope>
    <source>
        <strain evidence="7">A19</strain>
    </source>
</reference>
<dbReference type="SUPFAM" id="SSF102114">
    <property type="entry name" value="Radical SAM enzymes"/>
    <property type="match status" value="1"/>
</dbReference>
<feature type="domain" description="Radical SAM core" evidence="6">
    <location>
        <begin position="1"/>
        <end position="227"/>
    </location>
</feature>
<dbReference type="PANTHER" id="PTHR11228">
    <property type="entry name" value="RADICAL SAM DOMAIN PROTEIN"/>
    <property type="match status" value="1"/>
</dbReference>